<dbReference type="InterPro" id="IPR009384">
    <property type="entry name" value="SwrD-like"/>
</dbReference>
<dbReference type="PANTHER" id="PTHR39185:SF1">
    <property type="entry name" value="SWARMING MOTILITY PROTEIN SWRD"/>
    <property type="match status" value="1"/>
</dbReference>
<dbReference type="EMBL" id="BSRA01000001">
    <property type="protein sequence ID" value="GLV12368.1"/>
    <property type="molecule type" value="Genomic_DNA"/>
</dbReference>
<reference evidence="1" key="3">
    <citation type="submission" date="2023-02" db="EMBL/GenBank/DDBJ databases">
        <title>Proposal of a novel subspecies: Alicyclobacillus hesperidum subspecies aegle.</title>
        <authorList>
            <person name="Goto K."/>
            <person name="Fujii T."/>
            <person name="Yasui K."/>
            <person name="Mochida K."/>
            <person name="Kato-Tanaka Y."/>
            <person name="Morohoshi S."/>
            <person name="An S.Y."/>
            <person name="Kasai H."/>
            <person name="Yokota A."/>
        </authorList>
    </citation>
    <scope>NUCLEOTIDE SEQUENCE</scope>
    <source>
        <strain evidence="1">DSM 12766</strain>
    </source>
</reference>
<evidence type="ECO:0000313" key="2">
    <source>
        <dbReference type="EMBL" id="SDW30708.1"/>
    </source>
</evidence>
<dbReference type="STRING" id="89784.SAMN04489725_10455"/>
<keyword evidence="2" id="KW-0966">Cell projection</keyword>
<evidence type="ECO:0000313" key="1">
    <source>
        <dbReference type="EMBL" id="GLV12368.1"/>
    </source>
</evidence>
<reference evidence="3" key="1">
    <citation type="submission" date="2016-10" db="EMBL/GenBank/DDBJ databases">
        <authorList>
            <person name="Varghese N."/>
        </authorList>
    </citation>
    <scope>NUCLEOTIDE SEQUENCE [LARGE SCALE GENOMIC DNA]</scope>
    <source>
        <strain evidence="3">DSM 12489</strain>
    </source>
</reference>
<gene>
    <name evidence="1" type="ORF">Heshes_00520</name>
    <name evidence="2" type="ORF">SAMN04489725_10455</name>
</gene>
<keyword evidence="3" id="KW-1185">Reference proteome</keyword>
<evidence type="ECO:0000313" key="3">
    <source>
        <dbReference type="Proteomes" id="UP000182589"/>
    </source>
</evidence>
<protein>
    <submittedName>
        <fullName evidence="2">Flagellar protein FlbD</fullName>
    </submittedName>
</protein>
<dbReference type="Pfam" id="PF06289">
    <property type="entry name" value="FlbD"/>
    <property type="match status" value="1"/>
</dbReference>
<dbReference type="Proteomes" id="UP001157137">
    <property type="component" value="Unassembled WGS sequence"/>
</dbReference>
<dbReference type="PANTHER" id="PTHR39185">
    <property type="entry name" value="SWARMING MOTILITY PROTEIN SWRD"/>
    <property type="match status" value="1"/>
</dbReference>
<keyword evidence="2" id="KW-0282">Flagellum</keyword>
<sequence length="71" mass="8002">MIRVTRLKGSELWLNPLLVETIEATPDTVITMANGHKYVVVEDPGVITSKLIDIYRQIGLTRAVVQQEDRP</sequence>
<proteinExistence type="predicted"/>
<dbReference type="AlphaFoldDB" id="A0A1H2SGT2"/>
<dbReference type="EMBL" id="FNOJ01000004">
    <property type="protein sequence ID" value="SDW30708.1"/>
    <property type="molecule type" value="Genomic_DNA"/>
</dbReference>
<accession>A0A1H2SGT2</accession>
<dbReference type="Proteomes" id="UP000182589">
    <property type="component" value="Unassembled WGS sequence"/>
</dbReference>
<organism evidence="2 3">
    <name type="scientific">Alicyclobacillus hesperidum</name>
    <dbReference type="NCBI Taxonomy" id="89784"/>
    <lineage>
        <taxon>Bacteria</taxon>
        <taxon>Bacillati</taxon>
        <taxon>Bacillota</taxon>
        <taxon>Bacilli</taxon>
        <taxon>Bacillales</taxon>
        <taxon>Alicyclobacillaceae</taxon>
        <taxon>Alicyclobacillus</taxon>
    </lineage>
</organism>
<keyword evidence="2" id="KW-0969">Cilium</keyword>
<reference evidence="2" key="2">
    <citation type="submission" date="2016-10" db="EMBL/GenBank/DDBJ databases">
        <authorList>
            <person name="de Groot N.N."/>
        </authorList>
    </citation>
    <scope>NUCLEOTIDE SEQUENCE [LARGE SCALE GENOMIC DNA]</scope>
    <source>
        <strain evidence="2">DSM 12489</strain>
    </source>
</reference>
<name>A0A1H2SGT2_9BACL</name>
<dbReference type="RefSeq" id="WP_040289502.1">
    <property type="nucleotide sequence ID" value="NZ_BSRA01000001.1"/>
</dbReference>